<dbReference type="Gene3D" id="3.40.50.2300">
    <property type="match status" value="1"/>
</dbReference>
<dbReference type="SUPFAM" id="SSF53098">
    <property type="entry name" value="Ribonuclease H-like"/>
    <property type="match status" value="1"/>
</dbReference>
<protein>
    <submittedName>
        <fullName evidence="4">Piwi domain-containing protein</fullName>
    </submittedName>
</protein>
<keyword evidence="3" id="KW-1185">Reference proteome</keyword>
<dbReference type="PANTHER" id="PTHR22891">
    <property type="entry name" value="EUKARYOTIC TRANSLATION INITIATION FACTOR 2C"/>
    <property type="match status" value="1"/>
</dbReference>
<dbReference type="WBParaSite" id="ACRNAN_Path_1403.g5502.t2">
    <property type="protein sequence ID" value="ACRNAN_Path_1403.g5502.t2"/>
    <property type="gene ID" value="ACRNAN_Path_1403.g5502"/>
</dbReference>
<dbReference type="AlphaFoldDB" id="A0A914C046"/>
<dbReference type="Gene3D" id="3.30.420.10">
    <property type="entry name" value="Ribonuclease H-like superfamily/Ribonuclease H"/>
    <property type="match status" value="1"/>
</dbReference>
<dbReference type="CDD" id="cd02846">
    <property type="entry name" value="PAZ_argonaute_like"/>
    <property type="match status" value="1"/>
</dbReference>
<dbReference type="Gene3D" id="2.170.260.10">
    <property type="entry name" value="paz domain"/>
    <property type="match status" value="1"/>
</dbReference>
<proteinExistence type="predicted"/>
<organism evidence="3 4">
    <name type="scientific">Acrobeloides nanus</name>
    <dbReference type="NCBI Taxonomy" id="290746"/>
    <lineage>
        <taxon>Eukaryota</taxon>
        <taxon>Metazoa</taxon>
        <taxon>Ecdysozoa</taxon>
        <taxon>Nematoda</taxon>
        <taxon>Chromadorea</taxon>
        <taxon>Rhabditida</taxon>
        <taxon>Tylenchina</taxon>
        <taxon>Cephalobomorpha</taxon>
        <taxon>Cephaloboidea</taxon>
        <taxon>Cephalobidae</taxon>
        <taxon>Acrobeloides</taxon>
    </lineage>
</organism>
<dbReference type="SMART" id="SM00950">
    <property type="entry name" value="Piwi"/>
    <property type="match status" value="1"/>
</dbReference>
<feature type="domain" description="Piwi" evidence="2">
    <location>
        <begin position="542"/>
        <end position="826"/>
    </location>
</feature>
<evidence type="ECO:0000313" key="4">
    <source>
        <dbReference type="WBParaSite" id="ACRNAN_Path_1403.g5502.t2"/>
    </source>
</evidence>
<feature type="domain" description="PAZ" evidence="1">
    <location>
        <begin position="245"/>
        <end position="346"/>
    </location>
</feature>
<dbReference type="InterPro" id="IPR012337">
    <property type="entry name" value="RNaseH-like_sf"/>
</dbReference>
<accession>A0A914C046</accession>
<sequence>MEKENMNQNEAAGISSIFLIDVQKDSFAYRYDVEVELILPNMRTKSLTKSKDDVNKKVCSHLIKTVFELTGNFGDEELVYAYDNRAIMFTSKPILNGKDKITIKNCETSNFVRKFCGDKNNFCVTIKETETSHVVNLSNYDQYAQEKTLLYEERSIRNCLEMLLSKEAVEKHGFVSTGSGFLYEEKEKKLLKNGICLKFGISKGVGVVKNGKGGIQPAVFVDITHASFFKSQNLIESVKSMFYPKDSTTLTADDWKEFQGLYKGVRVYVTYQESKSITISKLSALPVQKITFPFEGKEISIPQYYIEVKKIPLRFPHFPGVVNQIRKPDGSLFEEVLPLEVLYVIDNQHVPAQKKSPDVMDAIRQENIIPPHARFNLIKNSMNKLVPDSSKNEFLRKFGVRVNMQSNEVRLKYLDKPRISMGNKLIDPEDKTNWRTATLSYSKPTSIKKWAILCKPEDKKDVVIFVNEIIKAGKNKGMQFNNPKIVHLNDEDDLYFWSDMFCHFAQKNFDFVLYIGEHSKNVAGDAKTNHRKIKLFESLYKVSTEHISMESIQKCLARDVSTLQNILNKINCKNSGLNYFPLARGNEKYALEKGDTLVISYDVCHPKPSKQRMNFEDPTFNQLEPSVVGICANVGHDPHYFIGDHFFQKPRQESADSEMMIEYIKWLLKSLAKNRPKNSRPLNIFIVRDGISQGQYEMAYNEELQSIKKAFYEFDPKYAPKFVMIISTKDHNKLFGEYSNGKIYNPYPGAVVDSKFVRNDCFEFYLLAHNPPQGTARFTQYNVILNEINMSIDEIEDFVHALCYEHQIISAAVSIPASVYLADKLASRGDDLYMELKKLYNELKDIIPDLPNVPAGQEDYKQLSNRLGCKNSRLETTNFRA</sequence>
<reference evidence="4" key="1">
    <citation type="submission" date="2022-11" db="UniProtKB">
        <authorList>
            <consortium name="WormBaseParasite"/>
        </authorList>
    </citation>
    <scope>IDENTIFICATION</scope>
</reference>
<evidence type="ECO:0000259" key="2">
    <source>
        <dbReference type="PROSITE" id="PS50822"/>
    </source>
</evidence>
<dbReference type="InterPro" id="IPR003100">
    <property type="entry name" value="PAZ_dom"/>
</dbReference>
<dbReference type="Proteomes" id="UP000887540">
    <property type="component" value="Unplaced"/>
</dbReference>
<dbReference type="SUPFAM" id="SSF101690">
    <property type="entry name" value="PAZ domain"/>
    <property type="match status" value="1"/>
</dbReference>
<dbReference type="InterPro" id="IPR036085">
    <property type="entry name" value="PAZ_dom_sf"/>
</dbReference>
<dbReference type="Pfam" id="PF02171">
    <property type="entry name" value="Piwi"/>
    <property type="match status" value="1"/>
</dbReference>
<evidence type="ECO:0000313" key="3">
    <source>
        <dbReference type="Proteomes" id="UP000887540"/>
    </source>
</evidence>
<name>A0A914C046_9BILA</name>
<dbReference type="PROSITE" id="PS50822">
    <property type="entry name" value="PIWI"/>
    <property type="match status" value="1"/>
</dbReference>
<dbReference type="InterPro" id="IPR003165">
    <property type="entry name" value="Piwi"/>
</dbReference>
<dbReference type="GO" id="GO:0003723">
    <property type="term" value="F:RNA binding"/>
    <property type="evidence" value="ECO:0007669"/>
    <property type="project" value="InterPro"/>
</dbReference>
<dbReference type="InterPro" id="IPR036397">
    <property type="entry name" value="RNaseH_sf"/>
</dbReference>
<dbReference type="Pfam" id="PF02170">
    <property type="entry name" value="PAZ"/>
    <property type="match status" value="1"/>
</dbReference>
<dbReference type="PROSITE" id="PS50821">
    <property type="entry name" value="PAZ"/>
    <property type="match status" value="1"/>
</dbReference>
<evidence type="ECO:0000259" key="1">
    <source>
        <dbReference type="PROSITE" id="PS50821"/>
    </source>
</evidence>